<reference evidence="2 3" key="1">
    <citation type="submission" date="2021-08" db="EMBL/GenBank/DDBJ databases">
        <authorList>
            <person name="Zhang D."/>
            <person name="Zhang A."/>
            <person name="Wang L."/>
        </authorList>
    </citation>
    <scope>NUCLEOTIDE SEQUENCE [LARGE SCALE GENOMIC DNA]</scope>
    <source>
        <strain evidence="2 3">WL0086</strain>
    </source>
</reference>
<dbReference type="Proteomes" id="UP000738431">
    <property type="component" value="Chromosome"/>
</dbReference>
<dbReference type="PANTHER" id="PTHR40590:SF1">
    <property type="entry name" value="CYTOPLASMIC PROTEIN"/>
    <property type="match status" value="1"/>
</dbReference>
<dbReference type="InterPro" id="IPR002816">
    <property type="entry name" value="TraB/PrgY/GumN_fam"/>
</dbReference>
<organism evidence="2 3">
    <name type="scientific">Actomonas aquatica</name>
    <dbReference type="NCBI Taxonomy" id="2866162"/>
    <lineage>
        <taxon>Bacteria</taxon>
        <taxon>Pseudomonadati</taxon>
        <taxon>Verrucomicrobiota</taxon>
        <taxon>Opitutia</taxon>
        <taxon>Opitutales</taxon>
        <taxon>Opitutaceae</taxon>
        <taxon>Actomonas</taxon>
    </lineage>
</organism>
<dbReference type="RefSeq" id="WP_221030344.1">
    <property type="nucleotide sequence ID" value="NZ_CP139781.1"/>
</dbReference>
<feature type="signal peptide" evidence="1">
    <location>
        <begin position="1"/>
        <end position="20"/>
    </location>
</feature>
<name>A0ABZ1C6Z1_9BACT</name>
<gene>
    <name evidence="2" type="ORF">K1X11_021975</name>
</gene>
<dbReference type="CDD" id="cd14789">
    <property type="entry name" value="Tiki"/>
    <property type="match status" value="1"/>
</dbReference>
<proteinExistence type="predicted"/>
<sequence length="290" mass="31713">MKRTGAMFLAAVVAATTVLAGSSVWRAELDGEVVYLGGTCHMLRASDFPLPAEFDAAYAEADTLYFETDLNAMQSPAVQMKILEEGMLGDGTVLSDHLKPETWAALEEHCAKHGLPLAAFAQMKPWLLTVTLAVLEWQKNGAVQEGVDMHYHALAEKDGKTTAGLEDIDAHLQFVISIGDGQEDEMLLSTLRDLETLPQMVSELIAAWRSGDIETMDTAMMADMRKEFPKVYTDLVTGRNHDWVPQVLAMFKQPGTEYVLVGVGHFGGEEGLIALLEAEGVTIELVEVEE</sequence>
<feature type="chain" id="PRO_5045073299" evidence="1">
    <location>
        <begin position="21"/>
        <end position="290"/>
    </location>
</feature>
<dbReference type="EMBL" id="CP139781">
    <property type="protein sequence ID" value="WRQ87492.1"/>
    <property type="molecule type" value="Genomic_DNA"/>
</dbReference>
<dbReference type="Pfam" id="PF01963">
    <property type="entry name" value="TraB_PrgY_gumN"/>
    <property type="match status" value="1"/>
</dbReference>
<evidence type="ECO:0000256" key="1">
    <source>
        <dbReference type="SAM" id="SignalP"/>
    </source>
</evidence>
<keyword evidence="3" id="KW-1185">Reference proteome</keyword>
<evidence type="ECO:0000313" key="3">
    <source>
        <dbReference type="Proteomes" id="UP000738431"/>
    </source>
</evidence>
<evidence type="ECO:0000313" key="2">
    <source>
        <dbReference type="EMBL" id="WRQ87492.1"/>
    </source>
</evidence>
<reference evidence="2 3" key="2">
    <citation type="submission" date="2023-12" db="EMBL/GenBank/DDBJ databases">
        <title>Description of an unclassified Opitutus bacterium of Verrucomicrobiota.</title>
        <authorList>
            <person name="Zhang D.-F."/>
        </authorList>
    </citation>
    <scope>NUCLEOTIDE SEQUENCE [LARGE SCALE GENOMIC DNA]</scope>
    <source>
        <strain evidence="2 3">WL0086</strain>
    </source>
</reference>
<dbReference type="InterPro" id="IPR047111">
    <property type="entry name" value="YbaP-like"/>
</dbReference>
<accession>A0ABZ1C6Z1</accession>
<keyword evidence="1" id="KW-0732">Signal</keyword>
<protein>
    <submittedName>
        <fullName evidence="2">TraB/GumN family protein</fullName>
    </submittedName>
</protein>
<dbReference type="PANTHER" id="PTHR40590">
    <property type="entry name" value="CYTOPLASMIC PROTEIN-RELATED"/>
    <property type="match status" value="1"/>
</dbReference>